<dbReference type="PANTHER" id="PTHR39166">
    <property type="entry name" value="BLL1166 PROTEIN"/>
    <property type="match status" value="1"/>
</dbReference>
<reference evidence="1" key="1">
    <citation type="submission" date="2022-05" db="EMBL/GenBank/DDBJ databases">
        <title>Brevundimonas albigilva TT17 genome sequence.</title>
        <authorList>
            <person name="Lee K."/>
            <person name="Son H."/>
        </authorList>
    </citation>
    <scope>NUCLEOTIDE SEQUENCE</scope>
    <source>
        <strain evidence="1">TT17</strain>
    </source>
</reference>
<organism evidence="1 2">
    <name type="scientific">Brevundimonas albigilva</name>
    <dbReference type="NCBI Taxonomy" id="1312364"/>
    <lineage>
        <taxon>Bacteria</taxon>
        <taxon>Pseudomonadati</taxon>
        <taxon>Pseudomonadota</taxon>
        <taxon>Alphaproteobacteria</taxon>
        <taxon>Caulobacterales</taxon>
        <taxon>Caulobacteraceae</taxon>
        <taxon>Brevundimonas</taxon>
    </lineage>
</organism>
<dbReference type="EMBL" id="CP097649">
    <property type="protein sequence ID" value="URI14929.1"/>
    <property type="molecule type" value="Genomic_DNA"/>
</dbReference>
<dbReference type="RefSeq" id="WP_249749433.1">
    <property type="nucleotide sequence ID" value="NZ_CP097298.1"/>
</dbReference>
<sequence length="196" mass="21911">MSRAESSALTDRLVEIVRRDAGLMQVLTTVRGLDLPDWRIVSGAVYQSVWNALTGRPAGYGIKDYDLAYFDASDLSYEAEDIVIRRVAAAFDEPFRSQVEVRNQARVHLWFQDRFGEPYAPLGSTDQALDRFVAPAFAVGVRLEADDRLTVAAPFGLEDVFALTLRPNPDRPLARGWTRAIDNARARWPELTVIAA</sequence>
<gene>
    <name evidence="1" type="ORF">M8231_14140</name>
</gene>
<dbReference type="InterPro" id="IPR009267">
    <property type="entry name" value="NTP_transf_6"/>
</dbReference>
<name>A0ABY4SM02_9CAUL</name>
<dbReference type="Pfam" id="PF06042">
    <property type="entry name" value="NTP_transf_6"/>
    <property type="match status" value="1"/>
</dbReference>
<dbReference type="PANTHER" id="PTHR39166:SF1">
    <property type="entry name" value="BLL1166 PROTEIN"/>
    <property type="match status" value="1"/>
</dbReference>
<evidence type="ECO:0000313" key="2">
    <source>
        <dbReference type="Proteomes" id="UP001055429"/>
    </source>
</evidence>
<evidence type="ECO:0000313" key="1">
    <source>
        <dbReference type="EMBL" id="URI14929.1"/>
    </source>
</evidence>
<accession>A0ABY4SM02</accession>
<dbReference type="Proteomes" id="UP001055429">
    <property type="component" value="Chromosome"/>
</dbReference>
<keyword evidence="2" id="KW-1185">Reference proteome</keyword>
<proteinExistence type="predicted"/>
<protein>
    <submittedName>
        <fullName evidence="1">Nucleotidyltransferase family protein</fullName>
    </submittedName>
</protein>